<evidence type="ECO:0000256" key="10">
    <source>
        <dbReference type="ARBA" id="ARBA00023186"/>
    </source>
</evidence>
<name>A0A6G1X7M6_9BACI</name>
<keyword evidence="15" id="KW-1185">Reference proteome</keyword>
<dbReference type="OrthoDB" id="158402at2"/>
<evidence type="ECO:0000256" key="11">
    <source>
        <dbReference type="ARBA" id="ARBA00023284"/>
    </source>
</evidence>
<dbReference type="GO" id="GO:0005886">
    <property type="term" value="C:plasma membrane"/>
    <property type="evidence" value="ECO:0007669"/>
    <property type="project" value="UniProtKB-SubCell"/>
</dbReference>
<feature type="transmembrane region" description="Helical" evidence="13">
    <location>
        <begin position="66"/>
        <end position="85"/>
    </location>
</feature>
<accession>A0A6G1X7M6</accession>
<evidence type="ECO:0000256" key="6">
    <source>
        <dbReference type="ARBA" id="ARBA00022989"/>
    </source>
</evidence>
<keyword evidence="5 12" id="KW-0249">Electron transport</keyword>
<evidence type="ECO:0000256" key="2">
    <source>
        <dbReference type="ARBA" id="ARBA00007602"/>
    </source>
</evidence>
<dbReference type="PANTHER" id="PTHR43469:SF1">
    <property type="entry name" value="SPBETA PROPHAGE-DERIVED DISULFIDE BOND FORMATION PROTEIN B"/>
    <property type="match status" value="1"/>
</dbReference>
<dbReference type="GO" id="GO:0006457">
    <property type="term" value="P:protein folding"/>
    <property type="evidence" value="ECO:0007669"/>
    <property type="project" value="InterPro"/>
</dbReference>
<dbReference type="AlphaFoldDB" id="A0A6G1X7M6"/>
<organism evidence="14 15">
    <name type="scientific">Salinibacillus xinjiangensis</name>
    <dbReference type="NCBI Taxonomy" id="1229268"/>
    <lineage>
        <taxon>Bacteria</taxon>
        <taxon>Bacillati</taxon>
        <taxon>Bacillota</taxon>
        <taxon>Bacilli</taxon>
        <taxon>Bacillales</taxon>
        <taxon>Bacillaceae</taxon>
        <taxon>Salinibacillus</taxon>
    </lineage>
</organism>
<evidence type="ECO:0000256" key="8">
    <source>
        <dbReference type="ARBA" id="ARBA00023136"/>
    </source>
</evidence>
<keyword evidence="6 12" id="KW-1133">Transmembrane helix</keyword>
<dbReference type="HAMAP" id="MF_00287">
    <property type="entry name" value="BdbC"/>
    <property type="match status" value="1"/>
</dbReference>
<protein>
    <recommendedName>
        <fullName evidence="12">Probable disulfide formation protein</fullName>
    </recommendedName>
    <alternativeName>
        <fullName evidence="12">Disulfide oxidoreductase</fullName>
    </alternativeName>
    <alternativeName>
        <fullName evidence="12">Thiol-disulfide oxidoreductase</fullName>
    </alternativeName>
</protein>
<dbReference type="RefSeq" id="WP_153728848.1">
    <property type="nucleotide sequence ID" value="NZ_WJNH01000007.1"/>
</dbReference>
<feature type="transmembrane region" description="Helical" evidence="13">
    <location>
        <begin position="110"/>
        <end position="136"/>
    </location>
</feature>
<dbReference type="InterPro" id="IPR012187">
    <property type="entry name" value="Disulphide_bond_form_BdbC"/>
</dbReference>
<comment type="function">
    <text evidence="12">Required for disulfide bond formation in some proteins.</text>
</comment>
<keyword evidence="9 12" id="KW-1015">Disulfide bond</keyword>
<evidence type="ECO:0000256" key="9">
    <source>
        <dbReference type="ARBA" id="ARBA00023157"/>
    </source>
</evidence>
<feature type="transmembrane region" description="Helical" evidence="13">
    <location>
        <begin position="41"/>
        <end position="59"/>
    </location>
</feature>
<keyword evidence="8 12" id="KW-0472">Membrane</keyword>
<dbReference type="EMBL" id="WJNH01000007">
    <property type="protein sequence ID" value="MRG86947.1"/>
    <property type="molecule type" value="Genomic_DNA"/>
</dbReference>
<evidence type="ECO:0000256" key="3">
    <source>
        <dbReference type="ARBA" id="ARBA00022448"/>
    </source>
</evidence>
<keyword evidence="10 12" id="KW-0143">Chaperone</keyword>
<evidence type="ECO:0000256" key="5">
    <source>
        <dbReference type="ARBA" id="ARBA00022982"/>
    </source>
</evidence>
<dbReference type="GO" id="GO:0015035">
    <property type="term" value="F:protein-disulfide reductase activity"/>
    <property type="evidence" value="ECO:0007669"/>
    <property type="project" value="UniProtKB-UniRule"/>
</dbReference>
<keyword evidence="7 12" id="KW-0560">Oxidoreductase</keyword>
<evidence type="ECO:0000256" key="7">
    <source>
        <dbReference type="ARBA" id="ARBA00023002"/>
    </source>
</evidence>
<keyword evidence="3 12" id="KW-0813">Transport</keyword>
<proteinExistence type="inferred from homology"/>
<evidence type="ECO:0000256" key="4">
    <source>
        <dbReference type="ARBA" id="ARBA00022692"/>
    </source>
</evidence>
<dbReference type="PIRSF" id="PIRSF036659">
    <property type="entry name" value="BdbC"/>
    <property type="match status" value="1"/>
</dbReference>
<gene>
    <name evidence="12" type="primary">bdbC</name>
    <name evidence="14" type="ORF">GH754_11565</name>
</gene>
<feature type="disulfide bond" description="Redox-active" evidence="12">
    <location>
        <begin position="37"/>
        <end position="40"/>
    </location>
</feature>
<evidence type="ECO:0000256" key="1">
    <source>
        <dbReference type="ARBA" id="ARBA00004141"/>
    </source>
</evidence>
<keyword evidence="11 12" id="KW-0676">Redox-active center</keyword>
<evidence type="ECO:0000313" key="15">
    <source>
        <dbReference type="Proteomes" id="UP000480185"/>
    </source>
</evidence>
<evidence type="ECO:0000313" key="14">
    <source>
        <dbReference type="EMBL" id="MRG86947.1"/>
    </source>
</evidence>
<dbReference type="Pfam" id="PF02600">
    <property type="entry name" value="DsbB"/>
    <property type="match status" value="1"/>
</dbReference>
<dbReference type="SUPFAM" id="SSF158442">
    <property type="entry name" value="DsbB-like"/>
    <property type="match status" value="1"/>
</dbReference>
<sequence length="141" mass="15955">MTVNKTIENLLLIMWGVAFIATCGSLFYSEIMHYEPCKLCWFQRILMYPLVIILGTAIAKKNLHMAWPGFILSLIGAPLALYHYIVQKVESASTGDFCGQVSCTAEYVNYFGFVTIPFMSFVAFTAILIMYMVILVKGKER</sequence>
<evidence type="ECO:0000256" key="12">
    <source>
        <dbReference type="HAMAP-Rule" id="MF_00287"/>
    </source>
</evidence>
<dbReference type="Gene3D" id="1.20.1550.10">
    <property type="entry name" value="DsbB-like"/>
    <property type="match status" value="1"/>
</dbReference>
<dbReference type="NCBIfam" id="NF002849">
    <property type="entry name" value="PRK03113.1"/>
    <property type="match status" value="1"/>
</dbReference>
<comment type="similarity">
    <text evidence="2 12">Belongs to the DsbB family. BdbC subfamily.</text>
</comment>
<evidence type="ECO:0000256" key="13">
    <source>
        <dbReference type="SAM" id="Phobius"/>
    </source>
</evidence>
<dbReference type="Proteomes" id="UP000480185">
    <property type="component" value="Unassembled WGS sequence"/>
</dbReference>
<feature type="transmembrane region" description="Helical" evidence="13">
    <location>
        <begin position="12"/>
        <end position="29"/>
    </location>
</feature>
<keyword evidence="4 12" id="KW-0812">Transmembrane</keyword>
<comment type="caution">
    <text evidence="12">Lacks conserved residue(s) required for the propagation of feature annotation.</text>
</comment>
<dbReference type="PANTHER" id="PTHR43469">
    <property type="entry name" value="DISULFIDE FORMATION PROTEIN-RELATED"/>
    <property type="match status" value="1"/>
</dbReference>
<dbReference type="InterPro" id="IPR003752">
    <property type="entry name" value="DiS_bond_form_DsbB/BdbC"/>
</dbReference>
<keyword evidence="12" id="KW-1003">Cell membrane</keyword>
<reference evidence="14 15" key="1">
    <citation type="submission" date="2019-11" db="EMBL/GenBank/DDBJ databases">
        <authorList>
            <person name="Li J."/>
        </authorList>
    </citation>
    <scope>NUCLEOTIDE SEQUENCE [LARGE SCALE GENOMIC DNA]</scope>
    <source>
        <strain evidence="14 15">J4</strain>
    </source>
</reference>
<comment type="subcellular location">
    <subcellularLocation>
        <location evidence="12">Cell membrane</location>
        <topology evidence="12">Multi-pass membrane protein</topology>
    </subcellularLocation>
    <subcellularLocation>
        <location evidence="1">Membrane</location>
        <topology evidence="1">Multi-pass membrane protein</topology>
    </subcellularLocation>
</comment>
<comment type="caution">
    <text evidence="14">The sequence shown here is derived from an EMBL/GenBank/DDBJ whole genome shotgun (WGS) entry which is preliminary data.</text>
</comment>
<dbReference type="InterPro" id="IPR023380">
    <property type="entry name" value="DsbB-like_sf"/>
</dbReference>